<proteinExistence type="predicted"/>
<dbReference type="Gene3D" id="3.90.1200.10">
    <property type="match status" value="1"/>
</dbReference>
<gene>
    <name evidence="1" type="ORF">PAC_05189</name>
</gene>
<reference evidence="1 2" key="1">
    <citation type="submission" date="2016-03" db="EMBL/GenBank/DDBJ databases">
        <authorList>
            <person name="Ploux O."/>
        </authorList>
    </citation>
    <scope>NUCLEOTIDE SEQUENCE [LARGE SCALE GENOMIC DNA]</scope>
    <source>
        <strain evidence="1 2">UAMH 11012</strain>
    </source>
</reference>
<name>A0A1L7WRA5_9HELO</name>
<dbReference type="OrthoDB" id="5412996at2759"/>
<keyword evidence="2" id="KW-1185">Reference proteome</keyword>
<dbReference type="InterPro" id="IPR011009">
    <property type="entry name" value="Kinase-like_dom_sf"/>
</dbReference>
<evidence type="ECO:0008006" key="3">
    <source>
        <dbReference type="Google" id="ProtNLM"/>
    </source>
</evidence>
<protein>
    <recommendedName>
        <fullName evidence="3">Aminoglycoside phosphotransferase domain-containing protein</fullName>
    </recommendedName>
</protein>
<organism evidence="1 2">
    <name type="scientific">Phialocephala subalpina</name>
    <dbReference type="NCBI Taxonomy" id="576137"/>
    <lineage>
        <taxon>Eukaryota</taxon>
        <taxon>Fungi</taxon>
        <taxon>Dikarya</taxon>
        <taxon>Ascomycota</taxon>
        <taxon>Pezizomycotina</taxon>
        <taxon>Leotiomycetes</taxon>
        <taxon>Helotiales</taxon>
        <taxon>Mollisiaceae</taxon>
        <taxon>Phialocephala</taxon>
        <taxon>Phialocephala fortinii species complex</taxon>
    </lineage>
</organism>
<dbReference type="Proteomes" id="UP000184330">
    <property type="component" value="Unassembled WGS sequence"/>
</dbReference>
<accession>A0A1L7WRA5</accession>
<evidence type="ECO:0000313" key="1">
    <source>
        <dbReference type="EMBL" id="CZR55302.1"/>
    </source>
</evidence>
<dbReference type="SUPFAM" id="SSF56112">
    <property type="entry name" value="Protein kinase-like (PK-like)"/>
    <property type="match status" value="1"/>
</dbReference>
<sequence length="276" mass="31001">MGTPIDHLPLPLTNESIIALIESISLPKPLSSSSAKVTAEYHSIYMLSLPTGDHKNLVLKVSGPHIPKIKTENEAAIMSCVSQNTTIPIPNVIAYDSSTSNPLNHEYIILSRSPGETLGDIYHTLCKEKSRQHPRANPYNPPSTSCPLLDFYQRPNVQRKQIPDIEKYFPGENFSTLNIWGPFPTLEAFIIALEENAEELDKVKLKPTHKDLHSANILYSRSSGKITAILDWVFSGIVPFTRWNPTNAFLAVPPFHDAEMLVEKRRLQERLVQEEV</sequence>
<dbReference type="STRING" id="576137.A0A1L7WRA5"/>
<dbReference type="InterPro" id="IPR051678">
    <property type="entry name" value="AGP_Transferase"/>
</dbReference>
<dbReference type="EMBL" id="FJOG01000006">
    <property type="protein sequence ID" value="CZR55302.1"/>
    <property type="molecule type" value="Genomic_DNA"/>
</dbReference>
<evidence type="ECO:0000313" key="2">
    <source>
        <dbReference type="Proteomes" id="UP000184330"/>
    </source>
</evidence>
<dbReference type="PANTHER" id="PTHR21310">
    <property type="entry name" value="AMINOGLYCOSIDE PHOSPHOTRANSFERASE-RELATED-RELATED"/>
    <property type="match status" value="1"/>
</dbReference>
<dbReference type="PANTHER" id="PTHR21310:SF15">
    <property type="entry name" value="AMINOGLYCOSIDE PHOSPHOTRANSFERASE DOMAIN-CONTAINING PROTEIN"/>
    <property type="match status" value="1"/>
</dbReference>
<dbReference type="AlphaFoldDB" id="A0A1L7WRA5"/>